<evidence type="ECO:0000313" key="8">
    <source>
        <dbReference type="EMBL" id="MDN5212341.1"/>
    </source>
</evidence>
<comment type="similarity">
    <text evidence="1 7">Belongs to the universal ribosomal protein uL18 family.</text>
</comment>
<comment type="function">
    <text evidence="7">This is one of the proteins that bind and probably mediate the attachment of the 5S RNA into the large ribosomal subunit, where it forms part of the central protuberance.</text>
</comment>
<protein>
    <recommendedName>
        <fullName evidence="6 7">Large ribosomal subunit protein uL18</fullName>
    </recommendedName>
</protein>
<evidence type="ECO:0000256" key="2">
    <source>
        <dbReference type="ARBA" id="ARBA00022730"/>
    </source>
</evidence>
<dbReference type="Proteomes" id="UP001172083">
    <property type="component" value="Unassembled WGS sequence"/>
</dbReference>
<accession>A0ABT8L503</accession>
<reference evidence="8" key="1">
    <citation type="submission" date="2023-06" db="EMBL/GenBank/DDBJ databases">
        <title>Genomic of Agaribacillus aureum.</title>
        <authorList>
            <person name="Wang G."/>
        </authorList>
    </citation>
    <scope>NUCLEOTIDE SEQUENCE</scope>
    <source>
        <strain evidence="8">BMA12</strain>
    </source>
</reference>
<keyword evidence="3 7" id="KW-0694">RNA-binding</keyword>
<evidence type="ECO:0000256" key="6">
    <source>
        <dbReference type="ARBA" id="ARBA00035197"/>
    </source>
</evidence>
<dbReference type="NCBIfam" id="TIGR00060">
    <property type="entry name" value="L18_bact"/>
    <property type="match status" value="1"/>
</dbReference>
<dbReference type="HAMAP" id="MF_01337_B">
    <property type="entry name" value="Ribosomal_uL18_B"/>
    <property type="match status" value="1"/>
</dbReference>
<dbReference type="EMBL" id="JAUJEB010000001">
    <property type="protein sequence ID" value="MDN5212341.1"/>
    <property type="molecule type" value="Genomic_DNA"/>
</dbReference>
<dbReference type="PANTHER" id="PTHR12899">
    <property type="entry name" value="39S RIBOSOMAL PROTEIN L18, MITOCHONDRIAL"/>
    <property type="match status" value="1"/>
</dbReference>
<name>A0ABT8L503_9BACT</name>
<keyword evidence="2 7" id="KW-0699">rRNA-binding</keyword>
<dbReference type="RefSeq" id="WP_346757659.1">
    <property type="nucleotide sequence ID" value="NZ_JAUJEB010000001.1"/>
</dbReference>
<sequence>MAISKDQRRLRIRRSIRKKISGTPDNPRLSVYKSNTAIYAQLIDDTKGHTLTQASSVELSKDKKNINIDDSKKVGLSLAERAKASGIEKVVFDRSGYQYHGKVKALAEGAREGGLKF</sequence>
<evidence type="ECO:0000256" key="3">
    <source>
        <dbReference type="ARBA" id="ARBA00022884"/>
    </source>
</evidence>
<dbReference type="InterPro" id="IPR005484">
    <property type="entry name" value="Ribosomal_uL18_bac/plant/anim"/>
</dbReference>
<keyword evidence="5 7" id="KW-0687">Ribonucleoprotein</keyword>
<evidence type="ECO:0000256" key="7">
    <source>
        <dbReference type="HAMAP-Rule" id="MF_01337"/>
    </source>
</evidence>
<dbReference type="Pfam" id="PF00861">
    <property type="entry name" value="Ribosomal_L18p"/>
    <property type="match status" value="1"/>
</dbReference>
<dbReference type="Gene3D" id="3.30.420.100">
    <property type="match status" value="1"/>
</dbReference>
<proteinExistence type="inferred from homology"/>
<evidence type="ECO:0000313" key="9">
    <source>
        <dbReference type="Proteomes" id="UP001172083"/>
    </source>
</evidence>
<comment type="caution">
    <text evidence="8">The sequence shown here is derived from an EMBL/GenBank/DDBJ whole genome shotgun (WGS) entry which is preliminary data.</text>
</comment>
<keyword evidence="4 7" id="KW-0689">Ribosomal protein</keyword>
<gene>
    <name evidence="7 8" type="primary">rplR</name>
    <name evidence="8" type="ORF">QQ020_09785</name>
</gene>
<dbReference type="GO" id="GO:0005840">
    <property type="term" value="C:ribosome"/>
    <property type="evidence" value="ECO:0007669"/>
    <property type="project" value="UniProtKB-KW"/>
</dbReference>
<evidence type="ECO:0000256" key="1">
    <source>
        <dbReference type="ARBA" id="ARBA00007116"/>
    </source>
</evidence>
<organism evidence="8 9">
    <name type="scientific">Agaribacillus aureus</name>
    <dbReference type="NCBI Taxonomy" id="3051825"/>
    <lineage>
        <taxon>Bacteria</taxon>
        <taxon>Pseudomonadati</taxon>
        <taxon>Bacteroidota</taxon>
        <taxon>Cytophagia</taxon>
        <taxon>Cytophagales</taxon>
        <taxon>Splendidivirgaceae</taxon>
        <taxon>Agaribacillus</taxon>
    </lineage>
</organism>
<dbReference type="SUPFAM" id="SSF53137">
    <property type="entry name" value="Translational machinery components"/>
    <property type="match status" value="1"/>
</dbReference>
<dbReference type="InterPro" id="IPR004389">
    <property type="entry name" value="Ribosomal_uL18_bac-type"/>
</dbReference>
<evidence type="ECO:0000256" key="4">
    <source>
        <dbReference type="ARBA" id="ARBA00022980"/>
    </source>
</evidence>
<dbReference type="CDD" id="cd00432">
    <property type="entry name" value="Ribosomal_L18_L5e"/>
    <property type="match status" value="1"/>
</dbReference>
<keyword evidence="9" id="KW-1185">Reference proteome</keyword>
<dbReference type="InterPro" id="IPR057268">
    <property type="entry name" value="Ribosomal_L18"/>
</dbReference>
<dbReference type="PANTHER" id="PTHR12899:SF3">
    <property type="entry name" value="LARGE RIBOSOMAL SUBUNIT PROTEIN UL18M"/>
    <property type="match status" value="1"/>
</dbReference>
<comment type="subunit">
    <text evidence="7">Part of the 50S ribosomal subunit; part of the 5S rRNA/L5/L18/L25 subcomplex. Contacts the 5S and 23S rRNAs.</text>
</comment>
<evidence type="ECO:0000256" key="5">
    <source>
        <dbReference type="ARBA" id="ARBA00023274"/>
    </source>
</evidence>